<name>R7V1K7_CAPTE</name>
<dbReference type="EMBL" id="KB297730">
    <property type="protein sequence ID" value="ELU10191.1"/>
    <property type="molecule type" value="Genomic_DNA"/>
</dbReference>
<dbReference type="PANTHER" id="PTHR10578:SF149">
    <property type="entry name" value="2-HYDROXYACID OXIDASE 2"/>
    <property type="match status" value="1"/>
</dbReference>
<evidence type="ECO:0000256" key="1">
    <source>
        <dbReference type="ARBA" id="ARBA00001917"/>
    </source>
</evidence>
<feature type="binding site" evidence="8">
    <location>
        <begin position="283"/>
        <end position="287"/>
    </location>
    <ligand>
        <name>FMN</name>
        <dbReference type="ChEBI" id="CHEBI:58210"/>
    </ligand>
</feature>
<feature type="binding site" evidence="8">
    <location>
        <position position="167"/>
    </location>
    <ligand>
        <name>glyoxylate</name>
        <dbReference type="ChEBI" id="CHEBI:36655"/>
    </ligand>
</feature>
<dbReference type="OrthoDB" id="6274671at2759"/>
<dbReference type="InterPro" id="IPR013785">
    <property type="entry name" value="Aldolase_TIM"/>
</dbReference>
<dbReference type="HOGENOM" id="CLU_020639_6_1_1"/>
<dbReference type="Pfam" id="PF01070">
    <property type="entry name" value="FMN_dh"/>
    <property type="match status" value="1"/>
</dbReference>
<feature type="binding site" evidence="8">
    <location>
        <begin position="79"/>
        <end position="81"/>
    </location>
    <ligand>
        <name>FMN</name>
        <dbReference type="ChEBI" id="CHEBI:58210"/>
    </ligand>
</feature>
<feature type="binding site" evidence="8">
    <location>
        <position position="250"/>
    </location>
    <ligand>
        <name>FMN</name>
        <dbReference type="ChEBI" id="CHEBI:58210"/>
    </ligand>
</feature>
<evidence type="ECO:0000256" key="6">
    <source>
        <dbReference type="ARBA" id="ARBA00029327"/>
    </source>
</evidence>
<dbReference type="InterPro" id="IPR012133">
    <property type="entry name" value="Alpha-hydoxy_acid_DH_FMN"/>
</dbReference>
<dbReference type="PROSITE" id="PS51349">
    <property type="entry name" value="FMN_HYDROXY_ACID_DH_2"/>
    <property type="match status" value="1"/>
</dbReference>
<dbReference type="Gene3D" id="3.20.20.70">
    <property type="entry name" value="Aldolase class I"/>
    <property type="match status" value="1"/>
</dbReference>
<feature type="binding site" evidence="8">
    <location>
        <position position="158"/>
    </location>
    <ligand>
        <name>FMN</name>
        <dbReference type="ChEBI" id="CHEBI:58210"/>
    </ligand>
</feature>
<dbReference type="CDD" id="cd02809">
    <property type="entry name" value="alpha_hydroxyacid_oxid_FMN"/>
    <property type="match status" value="1"/>
</dbReference>
<feature type="binding site" evidence="8">
    <location>
        <position position="255"/>
    </location>
    <ligand>
        <name>glyoxylate</name>
        <dbReference type="ChEBI" id="CHEBI:36655"/>
    </ligand>
</feature>
<reference evidence="12" key="1">
    <citation type="submission" date="2012-12" db="EMBL/GenBank/DDBJ databases">
        <authorList>
            <person name="Hellsten U."/>
            <person name="Grimwood J."/>
            <person name="Chapman J.A."/>
            <person name="Shapiro H."/>
            <person name="Aerts A."/>
            <person name="Otillar R.P."/>
            <person name="Terry A.Y."/>
            <person name="Boore J.L."/>
            <person name="Simakov O."/>
            <person name="Marletaz F."/>
            <person name="Cho S.-J."/>
            <person name="Edsinger-Gonzales E."/>
            <person name="Havlak P."/>
            <person name="Kuo D.-H."/>
            <person name="Larsson T."/>
            <person name="Lv J."/>
            <person name="Arendt D."/>
            <person name="Savage R."/>
            <person name="Osoegawa K."/>
            <person name="de Jong P."/>
            <person name="Lindberg D.R."/>
            <person name="Seaver E.C."/>
            <person name="Weisblat D.A."/>
            <person name="Putnam N.H."/>
            <person name="Grigoriev I.V."/>
            <person name="Rokhsar D.S."/>
        </authorList>
    </citation>
    <scope>NUCLEOTIDE SEQUENCE</scope>
    <source>
        <strain evidence="12">I ESC-2004</strain>
    </source>
</reference>
<dbReference type="GO" id="GO:0003973">
    <property type="term" value="F:(S)-2-hydroxy-acid oxidase activity"/>
    <property type="evidence" value="ECO:0007669"/>
    <property type="project" value="UniProtKB-EC"/>
</dbReference>
<evidence type="ECO:0000256" key="7">
    <source>
        <dbReference type="PIRSR" id="PIRSR000138-1"/>
    </source>
</evidence>
<feature type="binding site" evidence="8">
    <location>
        <position position="132"/>
    </location>
    <ligand>
        <name>glyoxylate</name>
        <dbReference type="ChEBI" id="CHEBI:36655"/>
    </ligand>
</feature>
<feature type="binding site" evidence="8">
    <location>
        <position position="130"/>
    </location>
    <ligand>
        <name>FMN</name>
        <dbReference type="ChEBI" id="CHEBI:58210"/>
    </ligand>
</feature>
<organism evidence="10">
    <name type="scientific">Capitella teleta</name>
    <name type="common">Polychaete worm</name>
    <dbReference type="NCBI Taxonomy" id="283909"/>
    <lineage>
        <taxon>Eukaryota</taxon>
        <taxon>Metazoa</taxon>
        <taxon>Spiralia</taxon>
        <taxon>Lophotrochozoa</taxon>
        <taxon>Annelida</taxon>
        <taxon>Polychaeta</taxon>
        <taxon>Sedentaria</taxon>
        <taxon>Scolecida</taxon>
        <taxon>Capitellidae</taxon>
        <taxon>Capitella</taxon>
    </lineage>
</organism>
<feature type="binding site" evidence="8">
    <location>
        <begin position="306"/>
        <end position="307"/>
    </location>
    <ligand>
        <name>FMN</name>
        <dbReference type="ChEBI" id="CHEBI:58210"/>
    </ligand>
</feature>
<proteinExistence type="inferred from homology"/>
<evidence type="ECO:0000256" key="5">
    <source>
        <dbReference type="ARBA" id="ARBA00029325"/>
    </source>
</evidence>
<dbReference type="PANTHER" id="PTHR10578">
    <property type="entry name" value="S -2-HYDROXY-ACID OXIDASE-RELATED"/>
    <property type="match status" value="1"/>
</dbReference>
<feature type="binding site" evidence="8">
    <location>
        <position position="228"/>
    </location>
    <ligand>
        <name>FMN</name>
        <dbReference type="ChEBI" id="CHEBI:58210"/>
    </ligand>
</feature>
<feature type="binding site" evidence="8">
    <location>
        <position position="108"/>
    </location>
    <ligand>
        <name>FMN</name>
        <dbReference type="ChEBI" id="CHEBI:58210"/>
    </ligand>
</feature>
<feature type="binding site" evidence="8">
    <location>
        <position position="252"/>
    </location>
    <ligand>
        <name>glyoxylate</name>
        <dbReference type="ChEBI" id="CHEBI:36655"/>
    </ligand>
</feature>
<dbReference type="InterPro" id="IPR008259">
    <property type="entry name" value="FMN_hydac_DH_AS"/>
</dbReference>
<comment type="catalytic activity">
    <reaction evidence="6">
        <text>2-hydroxyoctanoate + O2 = 2-oxooctanoate + H2O2</text>
        <dbReference type="Rhea" id="RHEA:67940"/>
        <dbReference type="ChEBI" id="CHEBI:15379"/>
        <dbReference type="ChEBI" id="CHEBI:16240"/>
        <dbReference type="ChEBI" id="CHEBI:133514"/>
        <dbReference type="ChEBI" id="CHEBI:176689"/>
    </reaction>
    <physiologicalReaction direction="left-to-right" evidence="6">
        <dbReference type="Rhea" id="RHEA:67941"/>
    </physiologicalReaction>
</comment>
<protein>
    <recommendedName>
        <fullName evidence="2">(S)-2-hydroxy-acid oxidase</fullName>
        <ecNumber evidence="2">1.1.3.15</ecNumber>
    </recommendedName>
</protein>
<dbReference type="EC" id="1.1.3.15" evidence="2"/>
<dbReference type="STRING" id="283909.R7V1K7"/>
<keyword evidence="3" id="KW-0560">Oxidoreductase</keyword>
<dbReference type="PIRSF" id="PIRSF000138">
    <property type="entry name" value="Al-hdrx_acd_dh"/>
    <property type="match status" value="1"/>
</dbReference>
<evidence type="ECO:0000259" key="9">
    <source>
        <dbReference type="PROSITE" id="PS51349"/>
    </source>
</evidence>
<accession>R7V1K7</accession>
<dbReference type="AlphaFoldDB" id="R7V1K7"/>
<dbReference type="GO" id="GO:0005777">
    <property type="term" value="C:peroxisome"/>
    <property type="evidence" value="ECO:0007669"/>
    <property type="project" value="UniProtKB-ARBA"/>
</dbReference>
<sequence length="360" mass="39335">MDSSPVCLDDFEEHAVRVLAQGPLGYFQTGADDEITLRENRRAFTRWKILPRVLRDVSSCDLSTTILGHRISFPVCVAPTGYQGDAHPDGEIATAQAAFEMNTCYTMSTMSSKSIEDVSSAAPAGLRFFQLYIFKQRDITKQLIRRAEKAGFNALVVTVDVPFLAKRRKDIRSKYTPSPQARTANFTHGLHDGPDGLHSHVAELIDPSLTWDDLTFFKSFTKMPVILKGILTAEDAKLAVQAGVAGIMVSNHGGRQLDTVPATIDVLAEVVAAVESKCEVYMDGGVRLGTDVFKALALGAKAVFIGRPVVYGLVYNGREGVKKVLQILRDELESSMALSGCANIAEIKSNLVRHLFMGKL</sequence>
<comment type="catalytic activity">
    <reaction evidence="5">
        <text>a (2S)-2-hydroxycarboxylate + O2 = a 2-oxocarboxylate + H2O2</text>
        <dbReference type="Rhea" id="RHEA:16789"/>
        <dbReference type="ChEBI" id="CHEBI:15379"/>
        <dbReference type="ChEBI" id="CHEBI:16240"/>
        <dbReference type="ChEBI" id="CHEBI:35179"/>
        <dbReference type="ChEBI" id="CHEBI:58123"/>
        <dbReference type="EC" id="1.1.3.15"/>
    </reaction>
    <physiologicalReaction direction="left-to-right" evidence="5">
        <dbReference type="Rhea" id="RHEA:16790"/>
    </physiologicalReaction>
</comment>
<dbReference type="EnsemblMetazoa" id="CapteT212622">
    <property type="protein sequence ID" value="CapteP212622"/>
    <property type="gene ID" value="CapteG212622"/>
</dbReference>
<dbReference type="Proteomes" id="UP000014760">
    <property type="component" value="Unassembled WGS sequence"/>
</dbReference>
<dbReference type="EMBL" id="AMQN01020819">
    <property type="status" value="NOT_ANNOTATED_CDS"/>
    <property type="molecule type" value="Genomic_DNA"/>
</dbReference>
<reference evidence="10 12" key="2">
    <citation type="journal article" date="2013" name="Nature">
        <title>Insights into bilaterian evolution from three spiralian genomes.</title>
        <authorList>
            <person name="Simakov O."/>
            <person name="Marletaz F."/>
            <person name="Cho S.J."/>
            <person name="Edsinger-Gonzales E."/>
            <person name="Havlak P."/>
            <person name="Hellsten U."/>
            <person name="Kuo D.H."/>
            <person name="Larsson T."/>
            <person name="Lv J."/>
            <person name="Arendt D."/>
            <person name="Savage R."/>
            <person name="Osoegawa K."/>
            <person name="de Jong P."/>
            <person name="Grimwood J."/>
            <person name="Chapman J.A."/>
            <person name="Shapiro H."/>
            <person name="Aerts A."/>
            <person name="Otillar R.P."/>
            <person name="Terry A.Y."/>
            <person name="Boore J.L."/>
            <person name="Grigoriev I.V."/>
            <person name="Lindberg D.R."/>
            <person name="Seaver E.C."/>
            <person name="Weisblat D.A."/>
            <person name="Putnam N.H."/>
            <person name="Rokhsar D.S."/>
        </authorList>
    </citation>
    <scope>NUCLEOTIDE SEQUENCE</scope>
    <source>
        <strain evidence="10 12">I ESC-2004</strain>
    </source>
</reference>
<dbReference type="InterPro" id="IPR000262">
    <property type="entry name" value="FMN-dep_DH"/>
</dbReference>
<evidence type="ECO:0000256" key="4">
    <source>
        <dbReference type="ARBA" id="ARBA00024042"/>
    </source>
</evidence>
<feature type="active site" description="Proton acceptor" evidence="7">
    <location>
        <position position="252"/>
    </location>
</feature>
<evidence type="ECO:0000313" key="12">
    <source>
        <dbReference type="Proteomes" id="UP000014760"/>
    </source>
</evidence>
<comment type="similarity">
    <text evidence="4">Belongs to the FMN-dependent alpha-hydroxy acid dehydrogenase family.</text>
</comment>
<gene>
    <name evidence="10" type="ORF">CAPTEDRAFT_212622</name>
</gene>
<dbReference type="FunFam" id="3.20.20.70:FF:000056">
    <property type="entry name" value="hydroxyacid oxidase 2"/>
    <property type="match status" value="1"/>
</dbReference>
<reference evidence="11" key="3">
    <citation type="submission" date="2015-06" db="UniProtKB">
        <authorList>
            <consortium name="EnsemblMetazoa"/>
        </authorList>
    </citation>
    <scope>IDENTIFICATION</scope>
</reference>
<evidence type="ECO:0000313" key="11">
    <source>
        <dbReference type="EnsemblMetazoa" id="CapteP212622"/>
    </source>
</evidence>
<dbReference type="InterPro" id="IPR037396">
    <property type="entry name" value="FMN_HAD"/>
</dbReference>
<evidence type="ECO:0000256" key="8">
    <source>
        <dbReference type="PIRSR" id="PIRSR000138-2"/>
    </source>
</evidence>
<evidence type="ECO:0000313" key="10">
    <source>
        <dbReference type="EMBL" id="ELU10191.1"/>
    </source>
</evidence>
<feature type="domain" description="FMN hydroxy acid dehydrogenase" evidence="9">
    <location>
        <begin position="1"/>
        <end position="357"/>
    </location>
</feature>
<evidence type="ECO:0000256" key="2">
    <source>
        <dbReference type="ARBA" id="ARBA00013087"/>
    </source>
</evidence>
<dbReference type="GO" id="GO:0010181">
    <property type="term" value="F:FMN binding"/>
    <property type="evidence" value="ECO:0007669"/>
    <property type="project" value="InterPro"/>
</dbReference>
<keyword evidence="12" id="KW-1185">Reference proteome</keyword>
<dbReference type="PROSITE" id="PS00557">
    <property type="entry name" value="FMN_HYDROXY_ACID_DH_1"/>
    <property type="match status" value="1"/>
</dbReference>
<evidence type="ECO:0000256" key="3">
    <source>
        <dbReference type="ARBA" id="ARBA00023002"/>
    </source>
</evidence>
<dbReference type="FunCoup" id="R7V1K7">
    <property type="interactions" value="331"/>
</dbReference>
<feature type="binding site" evidence="8">
    <location>
        <position position="26"/>
    </location>
    <ligand>
        <name>glyoxylate</name>
        <dbReference type="ChEBI" id="CHEBI:36655"/>
    </ligand>
</feature>
<comment type="cofactor">
    <cofactor evidence="1">
        <name>FMN</name>
        <dbReference type="ChEBI" id="CHEBI:58210"/>
    </cofactor>
</comment>
<dbReference type="OMA" id="TFFQMYW"/>
<keyword evidence="8" id="KW-0285">Flavoprotein</keyword>
<dbReference type="SUPFAM" id="SSF51395">
    <property type="entry name" value="FMN-linked oxidoreductases"/>
    <property type="match status" value="1"/>
</dbReference>
<keyword evidence="8" id="KW-0288">FMN</keyword>